<dbReference type="OrthoDB" id="928769at2"/>
<name>A0A285X6Y8_9FLAO</name>
<proteinExistence type="predicted"/>
<dbReference type="AlphaFoldDB" id="A0A285X6Y8"/>
<dbReference type="EMBL" id="OCMF01000004">
    <property type="protein sequence ID" value="SOC81048.1"/>
    <property type="molecule type" value="Genomic_DNA"/>
</dbReference>
<dbReference type="RefSeq" id="WP_097056832.1">
    <property type="nucleotide sequence ID" value="NZ_OCMF01000004.1"/>
</dbReference>
<evidence type="ECO:0000313" key="2">
    <source>
        <dbReference type="Proteomes" id="UP000219193"/>
    </source>
</evidence>
<dbReference type="Proteomes" id="UP000219193">
    <property type="component" value="Unassembled WGS sequence"/>
</dbReference>
<dbReference type="InterPro" id="IPR048031">
    <property type="entry name" value="ScyD/ScyE-like"/>
</dbReference>
<sequence>MKTVGKNFTNLKWRNLLFLNALVFLIISCEKESTEGFEEAGLNAKAEVMAEPFEFSAPVYDIATTPDGAVLVGLNSGDMKEIQIIRNGKISTMSKFEADNNIQGIATIGAGNAFVTTAGSDLAQTGALYRVSQGNARMVADLGAFERENDPDAYEGLMWKNQLCEATDGFSAGPQNNPFKVAALSGNTALVADAAGNTLLSATTTGEVDWKAVFTPPTDDEGNYLVRWFAGDDADIPCYVQPVPTSVAVGPDGYVYVGELTGAVSEEAGLPIGLSRVWKIPADATHVVCSEDSGPCEVIVDGLTSVIDIAIGPDGRLYVVEFDEMSWIASFVEGLAAGGTITSYDLDGSNEEVVATGLSFPSAISFDKKGNLWLLENNSIGLPGYPPTVRMLEY</sequence>
<dbReference type="PANTHER" id="PTHR33546">
    <property type="entry name" value="LARGE, MULTIFUNCTIONAL SECRETED PROTEIN-RELATED"/>
    <property type="match status" value="1"/>
</dbReference>
<dbReference type="Gene3D" id="2.120.10.30">
    <property type="entry name" value="TolB, C-terminal domain"/>
    <property type="match status" value="1"/>
</dbReference>
<dbReference type="NCBIfam" id="NF033206">
    <property type="entry name" value="ScyE_fam"/>
    <property type="match status" value="1"/>
</dbReference>
<dbReference type="SUPFAM" id="SSF101898">
    <property type="entry name" value="NHL repeat"/>
    <property type="match status" value="1"/>
</dbReference>
<dbReference type="PROSITE" id="PS51257">
    <property type="entry name" value="PROKAR_LIPOPROTEIN"/>
    <property type="match status" value="1"/>
</dbReference>
<evidence type="ECO:0000313" key="1">
    <source>
        <dbReference type="EMBL" id="SOC81048.1"/>
    </source>
</evidence>
<keyword evidence="2" id="KW-1185">Reference proteome</keyword>
<gene>
    <name evidence="1" type="ORF">SAMN06296241_2620</name>
</gene>
<evidence type="ECO:0008006" key="3">
    <source>
        <dbReference type="Google" id="ProtNLM"/>
    </source>
</evidence>
<dbReference type="InterPro" id="IPR011042">
    <property type="entry name" value="6-blade_b-propeller_TolB-like"/>
</dbReference>
<protein>
    <recommendedName>
        <fullName evidence="3">ScyD/ScyE family protein</fullName>
    </recommendedName>
</protein>
<accession>A0A285X6Y8</accession>
<reference evidence="2" key="1">
    <citation type="submission" date="2017-09" db="EMBL/GenBank/DDBJ databases">
        <authorList>
            <person name="Varghese N."/>
            <person name="Submissions S."/>
        </authorList>
    </citation>
    <scope>NUCLEOTIDE SEQUENCE [LARGE SCALE GENOMIC DNA]</scope>
    <source>
        <strain evidence="2">CGMCC 1.12641</strain>
    </source>
</reference>
<organism evidence="1 2">
    <name type="scientific">Salinimicrobium sediminis</name>
    <dbReference type="NCBI Taxonomy" id="1343891"/>
    <lineage>
        <taxon>Bacteria</taxon>
        <taxon>Pseudomonadati</taxon>
        <taxon>Bacteroidota</taxon>
        <taxon>Flavobacteriia</taxon>
        <taxon>Flavobacteriales</taxon>
        <taxon>Flavobacteriaceae</taxon>
        <taxon>Salinimicrobium</taxon>
    </lineage>
</organism>
<dbReference type="PANTHER" id="PTHR33546:SF1">
    <property type="entry name" value="LARGE, MULTIFUNCTIONAL SECRETED PROTEIN"/>
    <property type="match status" value="1"/>
</dbReference>